<reference evidence="3" key="1">
    <citation type="submission" date="2022-11" db="EMBL/GenBank/DDBJ databases">
        <title>Genome Resource of Sclerotinia nivalis Strain SnTB1, a Plant Pathogen Isolated from American Ginseng.</title>
        <authorList>
            <person name="Fan S."/>
        </authorList>
    </citation>
    <scope>NUCLEOTIDE SEQUENCE</scope>
    <source>
        <strain evidence="3">SnTB1</strain>
    </source>
</reference>
<proteinExistence type="predicted"/>
<feature type="region of interest" description="Disordered" evidence="1">
    <location>
        <begin position="454"/>
        <end position="486"/>
    </location>
</feature>
<feature type="region of interest" description="Disordered" evidence="1">
    <location>
        <begin position="668"/>
        <end position="693"/>
    </location>
</feature>
<gene>
    <name evidence="3" type="ORF">OCU04_011772</name>
</gene>
<dbReference type="AlphaFoldDB" id="A0A9X0A9L2"/>
<feature type="compositionally biased region" description="Low complexity" evidence="1">
    <location>
        <begin position="463"/>
        <end position="486"/>
    </location>
</feature>
<feature type="compositionally biased region" description="Low complexity" evidence="1">
    <location>
        <begin position="288"/>
        <end position="307"/>
    </location>
</feature>
<feature type="chain" id="PRO_5040873491" evidence="2">
    <location>
        <begin position="18"/>
        <end position="721"/>
    </location>
</feature>
<feature type="region of interest" description="Disordered" evidence="1">
    <location>
        <begin position="544"/>
        <end position="574"/>
    </location>
</feature>
<comment type="caution">
    <text evidence="3">The sequence shown here is derived from an EMBL/GenBank/DDBJ whole genome shotgun (WGS) entry which is preliminary data.</text>
</comment>
<evidence type="ECO:0000256" key="1">
    <source>
        <dbReference type="SAM" id="MobiDB-lite"/>
    </source>
</evidence>
<evidence type="ECO:0000313" key="3">
    <source>
        <dbReference type="EMBL" id="KAJ8058784.1"/>
    </source>
</evidence>
<keyword evidence="2" id="KW-0732">Signal</keyword>
<feature type="compositionally biased region" description="Polar residues" evidence="1">
    <location>
        <begin position="668"/>
        <end position="680"/>
    </location>
</feature>
<feature type="signal peptide" evidence="2">
    <location>
        <begin position="1"/>
        <end position="17"/>
    </location>
</feature>
<sequence>MNLLLSILLSASALVAAATSGRDESNSPVNADNNKVRDIFNGGLILPGTSLVTVNNVVVATTSSDFGSSPVSTTIDQASAAASTLSDNFPPVSPGHSNVHSSIHDSTTVIFSTVTLPPTTSVAVGPVAPPTSLLSAVNEQGAALVSSAAATTSHSAPASSDVTQPLVLETSSLEPETVQPSAVQPSAVQPSIVESSAAPLSTVQPSIAESSAVQSSATPSTSQSSTARASTIQSSEAPILSVQPSASPSSTFESSSAQLYTFQPPVTDSSASPSLSVSSLPAQSLTIQPTSLESSTAQSTAESSISQVSAAPSLPTMSAISPAPFPNSTASLVQSLSSSVVDPSTKIVPVSSTSSPATSVIVGTSQTNSASLPTLIPTCNNVSSSAVSGIVGTTYSIISSSSPGNPPSESIGTTETTTTRTTTITSTTTRTGTITTTITRSSASITSQSIIGKLPVTGTPQAGLTTETFTSGGSTWTTTETGPPRTVTASLMLNPSLSASNNGGVLTSNGAAPSGACTCPSQVTVTVTATPFIATGSTVTGTAVTGSTASANSPEKSTSSSSHSTTYYQPPQESWTTHSVPGFIGVTIPSGGMSYPPKATTYPVTSSKIPSATYAATTPASESVSHTHPYMSIESTPNLSFFSNYSSTSTGSLLGTIVGTGVGTSITPSYHPTTRPSSGISPSTTSFKPPSPTYSGNAEINAVGTESVALIVGFVALVLLV</sequence>
<feature type="compositionally biased region" description="Low complexity" evidence="1">
    <location>
        <begin position="210"/>
        <end position="235"/>
    </location>
</feature>
<accession>A0A9X0A9L2</accession>
<dbReference type="Proteomes" id="UP001152300">
    <property type="component" value="Unassembled WGS sequence"/>
</dbReference>
<name>A0A9X0A9L2_9HELO</name>
<feature type="region of interest" description="Disordered" evidence="1">
    <location>
        <begin position="210"/>
        <end position="250"/>
    </location>
</feature>
<evidence type="ECO:0000313" key="4">
    <source>
        <dbReference type="Proteomes" id="UP001152300"/>
    </source>
</evidence>
<feature type="region of interest" description="Disordered" evidence="1">
    <location>
        <begin position="398"/>
        <end position="430"/>
    </location>
</feature>
<keyword evidence="4" id="KW-1185">Reference proteome</keyword>
<feature type="compositionally biased region" description="Low complexity" evidence="1">
    <location>
        <begin position="544"/>
        <end position="566"/>
    </location>
</feature>
<organism evidence="3 4">
    <name type="scientific">Sclerotinia nivalis</name>
    <dbReference type="NCBI Taxonomy" id="352851"/>
    <lineage>
        <taxon>Eukaryota</taxon>
        <taxon>Fungi</taxon>
        <taxon>Dikarya</taxon>
        <taxon>Ascomycota</taxon>
        <taxon>Pezizomycotina</taxon>
        <taxon>Leotiomycetes</taxon>
        <taxon>Helotiales</taxon>
        <taxon>Sclerotiniaceae</taxon>
        <taxon>Sclerotinia</taxon>
    </lineage>
</organism>
<evidence type="ECO:0000256" key="2">
    <source>
        <dbReference type="SAM" id="SignalP"/>
    </source>
</evidence>
<protein>
    <submittedName>
        <fullName evidence="3">Uncharacterized protein</fullName>
    </submittedName>
</protein>
<dbReference type="OrthoDB" id="3564085at2759"/>
<dbReference type="EMBL" id="JAPEIS010000015">
    <property type="protein sequence ID" value="KAJ8058784.1"/>
    <property type="molecule type" value="Genomic_DNA"/>
</dbReference>
<feature type="region of interest" description="Disordered" evidence="1">
    <location>
        <begin position="288"/>
        <end position="308"/>
    </location>
</feature>